<dbReference type="Proteomes" id="UP000186744">
    <property type="component" value="Unassembled WGS sequence"/>
</dbReference>
<keyword evidence="2" id="KW-1185">Reference proteome</keyword>
<protein>
    <submittedName>
        <fullName evidence="1">Uncharacterized protein</fullName>
    </submittedName>
</protein>
<dbReference type="AlphaFoldDB" id="A0A1N7M3R3"/>
<organism evidence="1 2">
    <name type="scientific">Chryseobacterium ureilyticum</name>
    <dbReference type="NCBI Taxonomy" id="373668"/>
    <lineage>
        <taxon>Bacteria</taxon>
        <taxon>Pseudomonadati</taxon>
        <taxon>Bacteroidota</taxon>
        <taxon>Flavobacteriia</taxon>
        <taxon>Flavobacteriales</taxon>
        <taxon>Weeksellaceae</taxon>
        <taxon>Chryseobacterium group</taxon>
        <taxon>Chryseobacterium</taxon>
    </lineage>
</organism>
<evidence type="ECO:0000313" key="1">
    <source>
        <dbReference type="EMBL" id="SIS80581.1"/>
    </source>
</evidence>
<proteinExistence type="predicted"/>
<accession>A0A1N7M3R3</accession>
<sequence length="33" mass="3850">MPDLFAWKLEDGSEEYITRSITQLLLIHTLTSK</sequence>
<dbReference type="EMBL" id="FTOL01000002">
    <property type="protein sequence ID" value="SIS80581.1"/>
    <property type="molecule type" value="Genomic_DNA"/>
</dbReference>
<gene>
    <name evidence="1" type="ORF">SAMN05421786_102234</name>
</gene>
<name>A0A1N7M3R3_9FLAO</name>
<evidence type="ECO:0000313" key="2">
    <source>
        <dbReference type="Proteomes" id="UP000186744"/>
    </source>
</evidence>
<dbReference type="STRING" id="373668.SAMN05421786_102234"/>
<reference evidence="2" key="1">
    <citation type="submission" date="2017-01" db="EMBL/GenBank/DDBJ databases">
        <authorList>
            <person name="Varghese N."/>
            <person name="Submissions S."/>
        </authorList>
    </citation>
    <scope>NUCLEOTIDE SEQUENCE [LARGE SCALE GENOMIC DNA]</scope>
    <source>
        <strain evidence="2">DSM 18017</strain>
    </source>
</reference>